<reference evidence="2" key="1">
    <citation type="submission" date="2016-12" db="EMBL/GenBank/DDBJ databases">
        <title>The genomes of Aspergillus section Nigri reveals drivers in fungal speciation.</title>
        <authorList>
            <consortium name="DOE Joint Genome Institute"/>
            <person name="Vesth T.C."/>
            <person name="Nybo J."/>
            <person name="Theobald S."/>
            <person name="Brandl J."/>
            <person name="Frisvad J.C."/>
            <person name="Nielsen K.F."/>
            <person name="Lyhne E.K."/>
            <person name="Kogle M.E."/>
            <person name="Kuo A."/>
            <person name="Riley R."/>
            <person name="Clum A."/>
            <person name="Nolan M."/>
            <person name="Lipzen A."/>
            <person name="Salamov A."/>
            <person name="Henrissat B."/>
            <person name="Wiebenga A."/>
            <person name="De vries R.P."/>
            <person name="Grigoriev I.V."/>
            <person name="Mortensen U.H."/>
            <person name="Andersen M.R."/>
            <person name="Baker S.E."/>
        </authorList>
    </citation>
    <scope>NUCLEOTIDE SEQUENCE</scope>
    <source>
        <strain evidence="2">CBS 122712</strain>
    </source>
</reference>
<accession>A0A317VV45</accession>
<dbReference type="EMBL" id="MSFU01000007">
    <property type="protein sequence ID" value="PWY77665.1"/>
    <property type="molecule type" value="Genomic_DNA"/>
</dbReference>
<dbReference type="AlphaFoldDB" id="A0A317VV45"/>
<comment type="caution">
    <text evidence="2">The sequence shown here is derived from an EMBL/GenBank/DDBJ whole genome shotgun (WGS) entry which is preliminary data.</text>
</comment>
<feature type="compositionally biased region" description="Polar residues" evidence="1">
    <location>
        <begin position="34"/>
        <end position="49"/>
    </location>
</feature>
<sequence>MSADRLPLAESTPLDSSTSGVRGTSSSESEQQLDELTNTLSSGTSSDPSQIPVRIRRRRHLPMSDDQSSRNQIFYFVDSNSSSREKRAHVMRHHVQEKRRQRKSSHSRADGDRRGSRPLRYSPWPHKRTEVDNHDDYESIAPQEVPNETSINGHSLIPFGLPPVQSPPESVDGYQSPSPVTMLDASRKDPFNSLPGVYSPDDQELADYWTNRLTYWSGQNKYIKDLVFKAAMSHPLCFQAVILTYCARWKAQLYNLKDSKEAQYHLDKAVKGVEEARIGSAGVDEDNLALALSGMSLHEDRFGDKQVARKYEDQAVEILRSRSGTQSTVEVFMHYVRYVMIPPPMEMSEEGKRWLVSFLHAAEQLMHQHSTPSYLESVPQRRTAFQMDSPLFPLLSSGPRPSQVPQDYRMYVVRNAPTQEITRTAALIYITAALWDLAASENKTGRFLNHLHHLVRLHNLDRYPACETFIWLLLEEGYGADLKESERGWSTGELLKMHKQLRPDLQFQYNEILFSLLMLHPPIRGIDAFEEELLGPI</sequence>
<feature type="region of interest" description="Disordered" evidence="1">
    <location>
        <begin position="1"/>
        <end position="67"/>
    </location>
</feature>
<dbReference type="OrthoDB" id="4206571at2759"/>
<keyword evidence="3" id="KW-1185">Reference proteome</keyword>
<dbReference type="GeneID" id="37056606"/>
<dbReference type="PANTHER" id="PTHR37540">
    <property type="entry name" value="TRANSCRIPTION FACTOR (ACR-2), PUTATIVE-RELATED-RELATED"/>
    <property type="match status" value="1"/>
</dbReference>
<feature type="region of interest" description="Disordered" evidence="1">
    <location>
        <begin position="81"/>
        <end position="135"/>
    </location>
</feature>
<dbReference type="Proteomes" id="UP000246171">
    <property type="component" value="Unassembled WGS sequence"/>
</dbReference>
<dbReference type="PANTHER" id="PTHR37540:SF10">
    <property type="entry name" value="SIGMA-70 REGION 2 FAMILY PROTEIN"/>
    <property type="match status" value="1"/>
</dbReference>
<evidence type="ECO:0000313" key="2">
    <source>
        <dbReference type="EMBL" id="PWY77665.1"/>
    </source>
</evidence>
<organism evidence="2 3">
    <name type="scientific">Aspergillus eucalypticola (strain CBS 122712 / IBT 29274)</name>
    <dbReference type="NCBI Taxonomy" id="1448314"/>
    <lineage>
        <taxon>Eukaryota</taxon>
        <taxon>Fungi</taxon>
        <taxon>Dikarya</taxon>
        <taxon>Ascomycota</taxon>
        <taxon>Pezizomycotina</taxon>
        <taxon>Eurotiomycetes</taxon>
        <taxon>Eurotiomycetidae</taxon>
        <taxon>Eurotiales</taxon>
        <taxon>Aspergillaceae</taxon>
        <taxon>Aspergillus</taxon>
        <taxon>Aspergillus subgen. Circumdati</taxon>
    </lineage>
</organism>
<evidence type="ECO:0000313" key="3">
    <source>
        <dbReference type="Proteomes" id="UP000246171"/>
    </source>
</evidence>
<feature type="compositionally biased region" description="Low complexity" evidence="1">
    <location>
        <begin position="16"/>
        <end position="30"/>
    </location>
</feature>
<protein>
    <submittedName>
        <fullName evidence="2">Uncharacterized protein</fullName>
    </submittedName>
</protein>
<gene>
    <name evidence="2" type="ORF">BO83DRAFT_415598</name>
</gene>
<proteinExistence type="predicted"/>
<feature type="compositionally biased region" description="Basic residues" evidence="1">
    <location>
        <begin position="86"/>
        <end position="106"/>
    </location>
</feature>
<dbReference type="RefSeq" id="XP_025390046.1">
    <property type="nucleotide sequence ID" value="XM_025534644.1"/>
</dbReference>
<name>A0A317VV45_ASPEC</name>
<dbReference type="VEuPathDB" id="FungiDB:BO83DRAFT_415598"/>
<evidence type="ECO:0000256" key="1">
    <source>
        <dbReference type="SAM" id="MobiDB-lite"/>
    </source>
</evidence>